<dbReference type="EMBL" id="CP132914">
    <property type="protein sequence ID" value="WMB72029.1"/>
    <property type="molecule type" value="Genomic_DNA"/>
</dbReference>
<dbReference type="KEGG" id="sog:RA178_16600"/>
<dbReference type="RefSeq" id="WP_306682893.1">
    <property type="nucleotide sequence ID" value="NZ_CP132914.1"/>
</dbReference>
<name>A0AA50KBB2_9GAMM</name>
<dbReference type="Pfam" id="PF07277">
    <property type="entry name" value="SapC"/>
    <property type="match status" value="1"/>
</dbReference>
<dbReference type="AlphaFoldDB" id="A0AA50KBB2"/>
<dbReference type="Proteomes" id="UP001236800">
    <property type="component" value="Chromosome"/>
</dbReference>
<accession>A0AA50KBB2</accession>
<dbReference type="GeneID" id="301340837"/>
<proteinExistence type="predicted"/>
<sequence>MTTHYVPLNDSIHRHLKVKNIVDYKFFENMHMLPLQVQEFMSAATSFPIIFTKNSQTGEFLPVAVTSLKENSNKLMINGRWIARYLPIQVQLYPFGASYIDNEIIIGIDLNNSSVCESGENSLFTADGDNTAYLNTQLELASLQADYLEMTKHFINTLIQHELLQPRTLTVNALDGTKTNINGIYTVDEQKIHELDESVMLDFAKRGFYSVIYAHLCSLSLIDLVMDK</sequence>
<reference evidence="1" key="1">
    <citation type="submission" date="2023-08" db="EMBL/GenBank/DDBJ databases">
        <title>Complete genome sequence of Shewanella oncorhynchi Z-P2, a siderophore putrebactin-producing bacterium.</title>
        <authorList>
            <person name="Zhang Y."/>
        </authorList>
    </citation>
    <scope>NUCLEOTIDE SEQUENCE</scope>
    <source>
        <strain evidence="1">Z-P2</strain>
    </source>
</reference>
<protein>
    <submittedName>
        <fullName evidence="1">SapC family protein</fullName>
    </submittedName>
</protein>
<evidence type="ECO:0000313" key="1">
    <source>
        <dbReference type="EMBL" id="WMB72029.1"/>
    </source>
</evidence>
<organism evidence="1">
    <name type="scientific">Shewanella oncorhynchi</name>
    <dbReference type="NCBI Taxonomy" id="2726434"/>
    <lineage>
        <taxon>Bacteria</taxon>
        <taxon>Pseudomonadati</taxon>
        <taxon>Pseudomonadota</taxon>
        <taxon>Gammaproteobacteria</taxon>
        <taxon>Alteromonadales</taxon>
        <taxon>Shewanellaceae</taxon>
        <taxon>Shewanella</taxon>
    </lineage>
</organism>
<gene>
    <name evidence="1" type="ORF">RA178_16600</name>
</gene>
<dbReference type="InterPro" id="IPR010836">
    <property type="entry name" value="SapC"/>
</dbReference>